<organism evidence="1 2">
    <name type="scientific">Pseudonocardia kongjuensis</name>
    <dbReference type="NCBI Taxonomy" id="102227"/>
    <lineage>
        <taxon>Bacteria</taxon>
        <taxon>Bacillati</taxon>
        <taxon>Actinomycetota</taxon>
        <taxon>Actinomycetes</taxon>
        <taxon>Pseudonocardiales</taxon>
        <taxon>Pseudonocardiaceae</taxon>
        <taxon>Pseudonocardia</taxon>
    </lineage>
</organism>
<dbReference type="InterPro" id="IPR007325">
    <property type="entry name" value="KFase/CYL"/>
</dbReference>
<dbReference type="InterPro" id="IPR037175">
    <property type="entry name" value="KFase_sf"/>
</dbReference>
<evidence type="ECO:0000313" key="2">
    <source>
        <dbReference type="Proteomes" id="UP001501414"/>
    </source>
</evidence>
<dbReference type="PANTHER" id="PTHR34861:SF10">
    <property type="entry name" value="CYCLASE"/>
    <property type="match status" value="1"/>
</dbReference>
<protein>
    <submittedName>
        <fullName evidence="1">Cyclase family protein</fullName>
    </submittedName>
</protein>
<sequence length="319" mass="34071">MSGADPTPTESEVLDYFTSLSNWGRWGADDRLGTLNTITDEVRAAAAASIRTGRAVSLSRDIDPHAPDPLASGNSVVQRFTGTGEVEEHFGQPLRFDAVTEFVGIAAHGSNTHVDGLAHYSWEGCNYNGFPASETTSLGGARRLSVHHAVHGFLTRGVLLDIAALHGVDWLERGRPVTPADLLAAEARQGVTVRSGDALLVHTGNVARILHEGPDAVGPAARQAGLHASSMPFLRERDIAVLGNDGVQDVQPSGYGLDLIRPVHTIGLVALGLWLIDNMELTELASVCRDEGRWEFFFAALPWRMVGVTSSASNPVAIF</sequence>
<comment type="caution">
    <text evidence="1">The sequence shown here is derived from an EMBL/GenBank/DDBJ whole genome shotgun (WGS) entry which is preliminary data.</text>
</comment>
<dbReference type="EMBL" id="BAAAJK010000005">
    <property type="protein sequence ID" value="GAA1383848.1"/>
    <property type="molecule type" value="Genomic_DNA"/>
</dbReference>
<dbReference type="PANTHER" id="PTHR34861">
    <property type="match status" value="1"/>
</dbReference>
<dbReference type="Gene3D" id="3.50.30.50">
    <property type="entry name" value="Putative cyclase"/>
    <property type="match status" value="1"/>
</dbReference>
<keyword evidence="2" id="KW-1185">Reference proteome</keyword>
<dbReference type="Pfam" id="PF04199">
    <property type="entry name" value="Cyclase"/>
    <property type="match status" value="1"/>
</dbReference>
<evidence type="ECO:0000313" key="1">
    <source>
        <dbReference type="EMBL" id="GAA1383848.1"/>
    </source>
</evidence>
<gene>
    <name evidence="1" type="ORF">GCM10009613_13800</name>
</gene>
<accession>A0ABN1XKA3</accession>
<dbReference type="Proteomes" id="UP001501414">
    <property type="component" value="Unassembled WGS sequence"/>
</dbReference>
<reference evidence="1 2" key="1">
    <citation type="journal article" date="2019" name="Int. J. Syst. Evol. Microbiol.">
        <title>The Global Catalogue of Microorganisms (GCM) 10K type strain sequencing project: providing services to taxonomists for standard genome sequencing and annotation.</title>
        <authorList>
            <consortium name="The Broad Institute Genomics Platform"/>
            <consortium name="The Broad Institute Genome Sequencing Center for Infectious Disease"/>
            <person name="Wu L."/>
            <person name="Ma J."/>
        </authorList>
    </citation>
    <scope>NUCLEOTIDE SEQUENCE [LARGE SCALE GENOMIC DNA]</scope>
    <source>
        <strain evidence="1 2">JCM 11896</strain>
    </source>
</reference>
<proteinExistence type="predicted"/>
<dbReference type="SUPFAM" id="SSF102198">
    <property type="entry name" value="Putative cyclase"/>
    <property type="match status" value="1"/>
</dbReference>
<name>A0ABN1XKA3_9PSEU</name>